<dbReference type="Pfam" id="PF13377">
    <property type="entry name" value="Peripla_BP_3"/>
    <property type="match status" value="1"/>
</dbReference>
<comment type="caution">
    <text evidence="5">The sequence shown here is derived from an EMBL/GenBank/DDBJ whole genome shotgun (WGS) entry which is preliminary data.</text>
</comment>
<evidence type="ECO:0000256" key="2">
    <source>
        <dbReference type="ARBA" id="ARBA00023125"/>
    </source>
</evidence>
<dbReference type="InterPro" id="IPR046335">
    <property type="entry name" value="LacI/GalR-like_sensor"/>
</dbReference>
<accession>A0A9X2IF08</accession>
<evidence type="ECO:0000256" key="3">
    <source>
        <dbReference type="ARBA" id="ARBA00023163"/>
    </source>
</evidence>
<keyword evidence="1" id="KW-0805">Transcription regulation</keyword>
<protein>
    <submittedName>
        <fullName evidence="5">LacI family transcriptional regulator</fullName>
    </submittedName>
</protein>
<dbReference type="Gene3D" id="3.40.50.2300">
    <property type="match status" value="2"/>
</dbReference>
<keyword evidence="3" id="KW-0804">Transcription</keyword>
<dbReference type="GO" id="GO:0003700">
    <property type="term" value="F:DNA-binding transcription factor activity"/>
    <property type="evidence" value="ECO:0007669"/>
    <property type="project" value="TreeGrafter"/>
</dbReference>
<gene>
    <name evidence="5" type="ORF">M8330_11205</name>
</gene>
<dbReference type="CDD" id="cd01392">
    <property type="entry name" value="HTH_LacI"/>
    <property type="match status" value="1"/>
</dbReference>
<dbReference type="Proteomes" id="UP001139485">
    <property type="component" value="Unassembled WGS sequence"/>
</dbReference>
<dbReference type="Pfam" id="PF00356">
    <property type="entry name" value="LacI"/>
    <property type="match status" value="1"/>
</dbReference>
<dbReference type="PROSITE" id="PS50932">
    <property type="entry name" value="HTH_LACI_2"/>
    <property type="match status" value="1"/>
</dbReference>
<keyword evidence="6" id="KW-1185">Reference proteome</keyword>
<dbReference type="SMART" id="SM00354">
    <property type="entry name" value="HTH_LACI"/>
    <property type="match status" value="1"/>
</dbReference>
<dbReference type="SUPFAM" id="SSF47413">
    <property type="entry name" value="lambda repressor-like DNA-binding domains"/>
    <property type="match status" value="1"/>
</dbReference>
<evidence type="ECO:0000259" key="4">
    <source>
        <dbReference type="PROSITE" id="PS50932"/>
    </source>
</evidence>
<evidence type="ECO:0000313" key="5">
    <source>
        <dbReference type="EMBL" id="MCM0620857.1"/>
    </source>
</evidence>
<dbReference type="InterPro" id="IPR028082">
    <property type="entry name" value="Peripla_BP_I"/>
</dbReference>
<dbReference type="PANTHER" id="PTHR30146">
    <property type="entry name" value="LACI-RELATED TRANSCRIPTIONAL REPRESSOR"/>
    <property type="match status" value="1"/>
</dbReference>
<dbReference type="EMBL" id="JAMOIL010000012">
    <property type="protein sequence ID" value="MCM0620857.1"/>
    <property type="molecule type" value="Genomic_DNA"/>
</dbReference>
<feature type="domain" description="HTH lacI-type" evidence="4">
    <location>
        <begin position="13"/>
        <end position="67"/>
    </location>
</feature>
<organism evidence="5 6">
    <name type="scientific">Nocardioides bruguierae</name>
    <dbReference type="NCBI Taxonomy" id="2945102"/>
    <lineage>
        <taxon>Bacteria</taxon>
        <taxon>Bacillati</taxon>
        <taxon>Actinomycetota</taxon>
        <taxon>Actinomycetes</taxon>
        <taxon>Propionibacteriales</taxon>
        <taxon>Nocardioidaceae</taxon>
        <taxon>Nocardioides</taxon>
    </lineage>
</organism>
<dbReference type="InterPro" id="IPR000843">
    <property type="entry name" value="HTH_LacI"/>
</dbReference>
<dbReference type="GO" id="GO:0000976">
    <property type="term" value="F:transcription cis-regulatory region binding"/>
    <property type="evidence" value="ECO:0007669"/>
    <property type="project" value="TreeGrafter"/>
</dbReference>
<dbReference type="Gene3D" id="1.10.260.40">
    <property type="entry name" value="lambda repressor-like DNA-binding domains"/>
    <property type="match status" value="1"/>
</dbReference>
<keyword evidence="2" id="KW-0238">DNA-binding</keyword>
<dbReference type="SUPFAM" id="SSF53822">
    <property type="entry name" value="Periplasmic binding protein-like I"/>
    <property type="match status" value="1"/>
</dbReference>
<sequence length="351" mass="37624">MSENRSGAVGKPPTMADVARHLGISRQLVSIVMRDAPGASEETRARVREAARELGFAPHTGARTLRQTRSWTLGVLFVPAHAAEHEIVEAIYPLAAKHGYDVVLSALTDTRGLEASVEELVGHRCAALLLIGAPLEEGLMARLVDRVLVPVVSVGSGARNGDYDVIRSAGDEGMRAAVEHLVSLGHEEIAFVTLDSMPDGPLRRRGYESAVRDLGREVDLVTVPGDYRDDDYFEEAGAAAGLALLERPRLPTAVLVPNDSAAIGLLLTLARNGVRVPQDVSLVGFDDNPMSRLSAIDLTTSRQDPEMLARAAVDVAVRRIEAEPGTVRRTGELVVPTTFIARSSSAEPRRG</sequence>
<reference evidence="5" key="1">
    <citation type="submission" date="2022-05" db="EMBL/GenBank/DDBJ databases">
        <authorList>
            <person name="Tuo L."/>
        </authorList>
    </citation>
    <scope>NUCLEOTIDE SEQUENCE</scope>
    <source>
        <strain evidence="5">BSK12Z-4</strain>
    </source>
</reference>
<dbReference type="RefSeq" id="WP_250827383.1">
    <property type="nucleotide sequence ID" value="NZ_JAMOIL010000012.1"/>
</dbReference>
<dbReference type="InterPro" id="IPR010982">
    <property type="entry name" value="Lambda_DNA-bd_dom_sf"/>
</dbReference>
<name>A0A9X2IF08_9ACTN</name>
<dbReference type="PANTHER" id="PTHR30146:SF153">
    <property type="entry name" value="LACTOSE OPERON REPRESSOR"/>
    <property type="match status" value="1"/>
</dbReference>
<dbReference type="AlphaFoldDB" id="A0A9X2IF08"/>
<evidence type="ECO:0000313" key="6">
    <source>
        <dbReference type="Proteomes" id="UP001139485"/>
    </source>
</evidence>
<dbReference type="CDD" id="cd06267">
    <property type="entry name" value="PBP1_LacI_sugar_binding-like"/>
    <property type="match status" value="1"/>
</dbReference>
<proteinExistence type="predicted"/>
<evidence type="ECO:0000256" key="1">
    <source>
        <dbReference type="ARBA" id="ARBA00023015"/>
    </source>
</evidence>